<evidence type="ECO:0008006" key="3">
    <source>
        <dbReference type="Google" id="ProtNLM"/>
    </source>
</evidence>
<keyword evidence="2" id="KW-1185">Reference proteome</keyword>
<name>A0A0D9Y1T3_9ORYZ</name>
<dbReference type="STRING" id="77586.A0A0D9Y1T3"/>
<dbReference type="Gramene" id="LPERR12G16770.1">
    <property type="protein sequence ID" value="LPERR12G16770.1"/>
    <property type="gene ID" value="LPERR12G16770"/>
</dbReference>
<protein>
    <recommendedName>
        <fullName evidence="3">AB hydrolase-1 domain-containing protein</fullName>
    </recommendedName>
</protein>
<dbReference type="AlphaFoldDB" id="A0A0D9Y1T3"/>
<reference evidence="1 2" key="1">
    <citation type="submission" date="2012-08" db="EMBL/GenBank/DDBJ databases">
        <title>Oryza genome evolution.</title>
        <authorList>
            <person name="Wing R.A."/>
        </authorList>
    </citation>
    <scope>NUCLEOTIDE SEQUENCE</scope>
</reference>
<evidence type="ECO:0000313" key="2">
    <source>
        <dbReference type="Proteomes" id="UP000032180"/>
    </source>
</evidence>
<dbReference type="HOGENOM" id="CLU_2203723_0_0_1"/>
<dbReference type="Proteomes" id="UP000032180">
    <property type="component" value="Chromosome 12"/>
</dbReference>
<evidence type="ECO:0000313" key="1">
    <source>
        <dbReference type="EnsemblPlants" id="LPERR12G16770.1"/>
    </source>
</evidence>
<dbReference type="EnsemblPlants" id="LPERR12G16770.1">
    <property type="protein sequence ID" value="LPERR12G16770.1"/>
    <property type="gene ID" value="LPERR12G16770"/>
</dbReference>
<dbReference type="Gene3D" id="3.40.50.1820">
    <property type="entry name" value="alpha/beta hydrolase"/>
    <property type="match status" value="1"/>
</dbReference>
<proteinExistence type="predicted"/>
<accession>A0A0D9Y1T3</accession>
<organism evidence="1 2">
    <name type="scientific">Leersia perrieri</name>
    <dbReference type="NCBI Taxonomy" id="77586"/>
    <lineage>
        <taxon>Eukaryota</taxon>
        <taxon>Viridiplantae</taxon>
        <taxon>Streptophyta</taxon>
        <taxon>Embryophyta</taxon>
        <taxon>Tracheophyta</taxon>
        <taxon>Spermatophyta</taxon>
        <taxon>Magnoliopsida</taxon>
        <taxon>Liliopsida</taxon>
        <taxon>Poales</taxon>
        <taxon>Poaceae</taxon>
        <taxon>BOP clade</taxon>
        <taxon>Oryzoideae</taxon>
        <taxon>Oryzeae</taxon>
        <taxon>Oryzinae</taxon>
        <taxon>Leersia</taxon>
    </lineage>
</organism>
<sequence>MGSKLVKRPSKQRCVVQIEGEETLTSHVVSFPFFREAAAGDQGGVPRWAAGQVLKLRAKKAAAIMGSAGGEVSHWNADVNGISLHVAEQGPADGPAVVLLHGFPELWL</sequence>
<reference evidence="1" key="3">
    <citation type="submission" date="2015-04" db="UniProtKB">
        <authorList>
            <consortium name="EnsemblPlants"/>
        </authorList>
    </citation>
    <scope>IDENTIFICATION</scope>
</reference>
<reference evidence="2" key="2">
    <citation type="submission" date="2013-12" db="EMBL/GenBank/DDBJ databases">
        <authorList>
            <person name="Yu Y."/>
            <person name="Lee S."/>
            <person name="de Baynast K."/>
            <person name="Wissotski M."/>
            <person name="Liu L."/>
            <person name="Talag J."/>
            <person name="Goicoechea J."/>
            <person name="Angelova A."/>
            <person name="Jetty R."/>
            <person name="Kudrna D."/>
            <person name="Golser W."/>
            <person name="Rivera L."/>
            <person name="Zhang J."/>
            <person name="Wing R."/>
        </authorList>
    </citation>
    <scope>NUCLEOTIDE SEQUENCE</scope>
</reference>
<dbReference type="InterPro" id="IPR029058">
    <property type="entry name" value="AB_hydrolase_fold"/>
</dbReference>
<dbReference type="SUPFAM" id="SSF53474">
    <property type="entry name" value="alpha/beta-Hydrolases"/>
    <property type="match status" value="1"/>
</dbReference>